<evidence type="ECO:0000256" key="1">
    <source>
        <dbReference type="ARBA" id="ARBA00022654"/>
    </source>
</evidence>
<gene>
    <name evidence="7" type="ORF">SAMN04488138_10481</name>
</gene>
<name>A0A1I3QUI3_9RHOB</name>
<reference evidence="7 8" key="1">
    <citation type="submission" date="2016-10" db="EMBL/GenBank/DDBJ databases">
        <authorList>
            <person name="de Groot N.N."/>
        </authorList>
    </citation>
    <scope>NUCLEOTIDE SEQUENCE [LARGE SCALE GENOMIC DNA]</scope>
    <source>
        <strain evidence="7 8">CGMCC 1.8891</strain>
    </source>
</reference>
<dbReference type="GO" id="GO:0016740">
    <property type="term" value="F:transferase activity"/>
    <property type="evidence" value="ECO:0007669"/>
    <property type="project" value="UniProtKB-KW"/>
</dbReference>
<dbReference type="InterPro" id="IPR001690">
    <property type="entry name" value="Autoind_synthase"/>
</dbReference>
<feature type="compositionally biased region" description="Basic and acidic residues" evidence="6">
    <location>
        <begin position="1"/>
        <end position="18"/>
    </location>
</feature>
<dbReference type="SUPFAM" id="SSF55729">
    <property type="entry name" value="Acyl-CoA N-acyltransferases (Nat)"/>
    <property type="match status" value="1"/>
</dbReference>
<dbReference type="GO" id="GO:0007165">
    <property type="term" value="P:signal transduction"/>
    <property type="evidence" value="ECO:0007669"/>
    <property type="project" value="TreeGrafter"/>
</dbReference>
<evidence type="ECO:0000256" key="4">
    <source>
        <dbReference type="ARBA" id="ARBA00022929"/>
    </source>
</evidence>
<dbReference type="Pfam" id="PF00765">
    <property type="entry name" value="Autoind_synth"/>
    <property type="match status" value="1"/>
</dbReference>
<dbReference type="GeneID" id="98664594"/>
<dbReference type="EMBL" id="FORY01000004">
    <property type="protein sequence ID" value="SFJ36757.1"/>
    <property type="molecule type" value="Genomic_DNA"/>
</dbReference>
<evidence type="ECO:0000313" key="8">
    <source>
        <dbReference type="Proteomes" id="UP000183299"/>
    </source>
</evidence>
<proteinExistence type="inferred from homology"/>
<protein>
    <submittedName>
        <fullName evidence="7">N-acyl-L-homoserine lactone synthetase</fullName>
    </submittedName>
</protein>
<evidence type="ECO:0000256" key="3">
    <source>
        <dbReference type="ARBA" id="ARBA00022691"/>
    </source>
</evidence>
<keyword evidence="3" id="KW-0949">S-adenosyl-L-methionine</keyword>
<dbReference type="AlphaFoldDB" id="A0A1I3QUI3"/>
<dbReference type="InterPro" id="IPR016181">
    <property type="entry name" value="Acyl_CoA_acyltransferase"/>
</dbReference>
<dbReference type="PROSITE" id="PS51187">
    <property type="entry name" value="AUTOINDUCER_SYNTH_2"/>
    <property type="match status" value="1"/>
</dbReference>
<feature type="region of interest" description="Disordered" evidence="6">
    <location>
        <begin position="1"/>
        <end position="25"/>
    </location>
</feature>
<keyword evidence="1 5" id="KW-0673">Quorum sensing</keyword>
<dbReference type="Gene3D" id="3.40.630.30">
    <property type="match status" value="1"/>
</dbReference>
<evidence type="ECO:0000313" key="7">
    <source>
        <dbReference type="EMBL" id="SFJ36757.1"/>
    </source>
</evidence>
<sequence>MALHSDSRRGLPGHDRLPDLMPWADTGTAGDAQTYQKRQKAIAAKAAQNDHIRATVLSVENNHLHGELYVEALKARKRVFIDNKGWDLPQTSGMEFDQYDTPQSRTIVLHEYGQVVAGIRLLPTTARCGCYTYMLKDAKDGVIDTIPPYILYEDAPVSDWVWEATRLFITPEVPANRRIRVQTRLMHEMARTAVSEGATHVIGIVPYVFKRWLERLGMSALPVGPRVTFDTDISQAALMHVAKVGAI</sequence>
<keyword evidence="2" id="KW-0808">Transferase</keyword>
<dbReference type="PANTHER" id="PTHR39322:SF1">
    <property type="entry name" value="ISOVALERYL-HOMOSERINE LACTONE SYNTHASE"/>
    <property type="match status" value="1"/>
</dbReference>
<evidence type="ECO:0000256" key="5">
    <source>
        <dbReference type="PROSITE-ProRule" id="PRU00533"/>
    </source>
</evidence>
<dbReference type="RefSeq" id="WP_231730505.1">
    <property type="nucleotide sequence ID" value="NZ_FORY01000004.1"/>
</dbReference>
<keyword evidence="4 5" id="KW-0071">Autoinducer synthesis</keyword>
<organism evidence="7 8">
    <name type="scientific">Celeribacter halophilus</name>
    <dbReference type="NCBI Taxonomy" id="576117"/>
    <lineage>
        <taxon>Bacteria</taxon>
        <taxon>Pseudomonadati</taxon>
        <taxon>Pseudomonadota</taxon>
        <taxon>Alphaproteobacteria</taxon>
        <taxon>Rhodobacterales</taxon>
        <taxon>Roseobacteraceae</taxon>
        <taxon>Celeribacter</taxon>
    </lineage>
</organism>
<dbReference type="PANTHER" id="PTHR39322">
    <property type="entry name" value="ACYL-HOMOSERINE-LACTONE SYNTHASE"/>
    <property type="match status" value="1"/>
</dbReference>
<dbReference type="GO" id="GO:0009372">
    <property type="term" value="P:quorum sensing"/>
    <property type="evidence" value="ECO:0007669"/>
    <property type="project" value="UniProtKB-UniRule"/>
</dbReference>
<evidence type="ECO:0000256" key="2">
    <source>
        <dbReference type="ARBA" id="ARBA00022679"/>
    </source>
</evidence>
<comment type="similarity">
    <text evidence="5">Belongs to the autoinducer synthase family.</text>
</comment>
<dbReference type="Proteomes" id="UP000183299">
    <property type="component" value="Unassembled WGS sequence"/>
</dbReference>
<dbReference type="STRING" id="576117.SAMN04488138_10481"/>
<keyword evidence="8" id="KW-1185">Reference proteome</keyword>
<evidence type="ECO:0000256" key="6">
    <source>
        <dbReference type="SAM" id="MobiDB-lite"/>
    </source>
</evidence>
<accession>A0A1I3QUI3</accession>